<dbReference type="InterPro" id="IPR054384">
    <property type="entry name" value="SecDF_P1_head"/>
</dbReference>
<comment type="subunit">
    <text evidence="10">Forms a complex with SecD. Part of the essential Sec protein translocation apparatus which comprises SecA, SecYEG and auxiliary proteins SecDF. Other proteins may also be involved.</text>
</comment>
<comment type="function">
    <text evidence="9">Part of the Sec protein translocase complex. Interacts with the SecYEG preprotein conducting channel. SecDF uses the proton motive force (PMF) to complete protein translocation after the ATP-dependent function of SecA.</text>
</comment>
<feature type="transmembrane region" description="Helical" evidence="9">
    <location>
        <begin position="438"/>
        <end position="458"/>
    </location>
</feature>
<feature type="transmembrane region" description="Helical" evidence="9">
    <location>
        <begin position="283"/>
        <end position="305"/>
    </location>
</feature>
<dbReference type="SUPFAM" id="SSF82866">
    <property type="entry name" value="Multidrug efflux transporter AcrB transmembrane domain"/>
    <property type="match status" value="2"/>
</dbReference>
<dbReference type="PRINTS" id="PR01755">
    <property type="entry name" value="SECFTRNLCASE"/>
</dbReference>
<dbReference type="NCBIfam" id="TIGR00966">
    <property type="entry name" value="transloc_SecF"/>
    <property type="match status" value="1"/>
</dbReference>
<accession>A0A9D1CQG3</accession>
<dbReference type="InterPro" id="IPR022645">
    <property type="entry name" value="SecD/SecF_bac"/>
</dbReference>
<comment type="subcellular location">
    <subcellularLocation>
        <location evidence="1 9">Cell membrane</location>
        <topology evidence="1 9">Multi-pass membrane protein</topology>
    </subcellularLocation>
</comment>
<protein>
    <recommendedName>
        <fullName evidence="9 10">Multifunctional fusion protein</fullName>
    </recommendedName>
    <domain>
        <recommendedName>
            <fullName evidence="9">Protein translocase subunit SecD</fullName>
        </recommendedName>
    </domain>
    <domain>
        <recommendedName>
            <fullName evidence="10">Protein-export membrane protein SecF</fullName>
        </recommendedName>
    </domain>
</protein>
<proteinExistence type="inferred from homology"/>
<dbReference type="Pfam" id="PF21760">
    <property type="entry name" value="SecD_1st"/>
    <property type="match status" value="1"/>
</dbReference>
<dbReference type="GO" id="GO:0015450">
    <property type="term" value="F:protein-transporting ATPase activity"/>
    <property type="evidence" value="ECO:0007669"/>
    <property type="project" value="InterPro"/>
</dbReference>
<dbReference type="InterPro" id="IPR005791">
    <property type="entry name" value="SecD"/>
</dbReference>
<evidence type="ECO:0000256" key="5">
    <source>
        <dbReference type="ARBA" id="ARBA00022927"/>
    </source>
</evidence>
<feature type="domain" description="SecDF P1 head subdomain" evidence="13">
    <location>
        <begin position="141"/>
        <end position="236"/>
    </location>
</feature>
<evidence type="ECO:0000256" key="2">
    <source>
        <dbReference type="ARBA" id="ARBA00022448"/>
    </source>
</evidence>
<keyword evidence="8 9" id="KW-0472">Membrane</keyword>
<evidence type="ECO:0000259" key="13">
    <source>
        <dbReference type="Pfam" id="PF22599"/>
    </source>
</evidence>
<reference evidence="14" key="1">
    <citation type="submission" date="2020-10" db="EMBL/GenBank/DDBJ databases">
        <authorList>
            <person name="Gilroy R."/>
        </authorList>
    </citation>
    <scope>NUCLEOTIDE SEQUENCE</scope>
    <source>
        <strain evidence="14">ChiSxjej2B14-6234</strain>
    </source>
</reference>
<feature type="domain" description="Protein export membrane protein SecD/SecF C-terminal" evidence="11">
    <location>
        <begin position="238"/>
        <end position="408"/>
    </location>
</feature>
<feature type="domain" description="Protein export membrane protein SecD/SecF C-terminal" evidence="11">
    <location>
        <begin position="528"/>
        <end position="715"/>
    </location>
</feature>
<dbReference type="Pfam" id="PF02355">
    <property type="entry name" value="SecD_SecF_C"/>
    <property type="match status" value="2"/>
</dbReference>
<feature type="transmembrane region" description="Helical" evidence="9">
    <location>
        <begin position="581"/>
        <end position="606"/>
    </location>
</feature>
<dbReference type="NCBIfam" id="TIGR01129">
    <property type="entry name" value="secD"/>
    <property type="match status" value="1"/>
</dbReference>
<feature type="transmembrane region" description="Helical" evidence="9">
    <location>
        <begin position="351"/>
        <end position="376"/>
    </location>
</feature>
<dbReference type="FunFam" id="1.20.1640.10:FF:000004">
    <property type="entry name" value="Protein translocase subunit SecD"/>
    <property type="match status" value="1"/>
</dbReference>
<sequence length="729" mass="78055">MANTKFKRKNRKGVSAVQLALILLVIVVASYLALNGFGRGTMVRYMLPWGEAISLGLDLRGGVYTVYQADSEGVDDFDAKMDSTVSILTSRLTRQGFTEATITRQGSDRIRVEIPDVQDPNEILEIIGTPAHLVFKDSEGNVVMEGAEVEEAYLSQDENGRPCVGFRLSDTGAKQFAEATAANLNKTISIELDGTVISAPMVNSVITGGQGIIQSSSMTVEDANELAMLIQSGALPLDLEQLEVSAISATLGVEALDTAILAGVIGVALVMLFMLVRYRVCGLIADIALTAYILLVIFLLAVTGAQLTLPGIAGIILGIGMAVDANVIIFERIREELGAGRPLTAAIKRGFNNALSAILDSNVTTIIAALVLMWFGTGSVKGFAITLTIGVLTSMFTAIVVTHALLNILVGLGIQSPRLYARPMKENEGRILRDRSKVCIRVSSAVIVLALALSVFGLGMNLGIDFAGGIIMEYDMGAEFDVSDVQTALANQGVAESQIQVSGEDGHIAQIRIRDVENSDEMRAALEEELSAKYADIEFVTVDRVGAVAGRDLILNALKSVLVAAVLMLAYIALRFDFYSGLAAVIGLVHDVLIMVAVMVFLRAFVQVNTTFIAAMLTIVGYSINNTIVIFDRIRENVKGGALRNHTRAEVVVLSTRECFTRTVSTALTTLLTTVTLFVLGVSSIREFTLPLIVGIVSGVYSANAINGYVWAFLMDRRAAAKVKKVKKA</sequence>
<feature type="domain" description="Protein translocase subunit SecDF P1" evidence="12">
    <location>
        <begin position="81"/>
        <end position="138"/>
    </location>
</feature>
<dbReference type="InterPro" id="IPR055344">
    <property type="entry name" value="SecD_SecF_C_bact"/>
</dbReference>
<feature type="transmembrane region" description="Helical" evidence="9">
    <location>
        <begin position="553"/>
        <end position="574"/>
    </location>
</feature>
<keyword evidence="4 9" id="KW-0812">Transmembrane</keyword>
<comment type="caution">
    <text evidence="9">Lacks conserved residue(s) required for the propagation of feature annotation.</text>
</comment>
<dbReference type="PANTHER" id="PTHR30081:SF1">
    <property type="entry name" value="PROTEIN TRANSLOCASE SUBUNIT SECD"/>
    <property type="match status" value="1"/>
</dbReference>
<dbReference type="InterPro" id="IPR005665">
    <property type="entry name" value="SecF_bac"/>
</dbReference>
<dbReference type="Proteomes" id="UP000886887">
    <property type="component" value="Unassembled WGS sequence"/>
</dbReference>
<comment type="similarity">
    <text evidence="9">Belongs to the SecD/SecF family. SecD subfamily.</text>
</comment>
<dbReference type="AlphaFoldDB" id="A0A9D1CQG3"/>
<dbReference type="Pfam" id="PF07549">
    <property type="entry name" value="Sec_GG"/>
    <property type="match status" value="1"/>
</dbReference>
<evidence type="ECO:0000256" key="1">
    <source>
        <dbReference type="ARBA" id="ARBA00004651"/>
    </source>
</evidence>
<dbReference type="InterPro" id="IPR022813">
    <property type="entry name" value="SecD/SecF_arch_bac"/>
</dbReference>
<evidence type="ECO:0000256" key="8">
    <source>
        <dbReference type="ARBA" id="ARBA00023136"/>
    </source>
</evidence>
<dbReference type="NCBIfam" id="TIGR00916">
    <property type="entry name" value="2A0604s01"/>
    <property type="match status" value="1"/>
</dbReference>
<feature type="transmembrane region" description="Helical" evidence="9">
    <location>
        <begin position="311"/>
        <end position="330"/>
    </location>
</feature>
<dbReference type="InterPro" id="IPR048631">
    <property type="entry name" value="SecD_1st"/>
</dbReference>
<evidence type="ECO:0000313" key="14">
    <source>
        <dbReference type="EMBL" id="HIQ71645.1"/>
    </source>
</evidence>
<dbReference type="InterPro" id="IPR048634">
    <property type="entry name" value="SecD_SecF_C"/>
</dbReference>
<keyword evidence="5 9" id="KW-0653">Protein transport</keyword>
<dbReference type="GO" id="GO:0005886">
    <property type="term" value="C:plasma membrane"/>
    <property type="evidence" value="ECO:0007669"/>
    <property type="project" value="UniProtKB-SubCell"/>
</dbReference>
<feature type="transmembrane region" description="Helical" evidence="9">
    <location>
        <begin position="258"/>
        <end position="276"/>
    </location>
</feature>
<feature type="transmembrane region" description="Helical" evidence="9">
    <location>
        <begin position="382"/>
        <end position="414"/>
    </location>
</feature>
<dbReference type="Gene3D" id="1.20.1640.10">
    <property type="entry name" value="Multidrug efflux transporter AcrB transmembrane domain"/>
    <property type="match status" value="2"/>
</dbReference>
<feature type="transmembrane region" description="Helical" evidence="9">
    <location>
        <begin position="688"/>
        <end position="714"/>
    </location>
</feature>
<name>A0A9D1CQG3_9FIRM</name>
<evidence type="ECO:0000259" key="12">
    <source>
        <dbReference type="Pfam" id="PF21760"/>
    </source>
</evidence>
<dbReference type="PANTHER" id="PTHR30081">
    <property type="entry name" value="PROTEIN-EXPORT MEMBRANE PROTEIN SEC"/>
    <property type="match status" value="1"/>
</dbReference>
<keyword evidence="3 9" id="KW-1003">Cell membrane</keyword>
<evidence type="ECO:0000313" key="15">
    <source>
        <dbReference type="Proteomes" id="UP000886887"/>
    </source>
</evidence>
<dbReference type="GO" id="GO:0006605">
    <property type="term" value="P:protein targeting"/>
    <property type="evidence" value="ECO:0007669"/>
    <property type="project" value="UniProtKB-UniRule"/>
</dbReference>
<dbReference type="Pfam" id="PF22599">
    <property type="entry name" value="SecDF_P1_head"/>
    <property type="match status" value="1"/>
</dbReference>
<organism evidence="14 15">
    <name type="scientific">Candidatus Onthenecus intestinigallinarum</name>
    <dbReference type="NCBI Taxonomy" id="2840875"/>
    <lineage>
        <taxon>Bacteria</taxon>
        <taxon>Bacillati</taxon>
        <taxon>Bacillota</taxon>
        <taxon>Clostridia</taxon>
        <taxon>Eubacteriales</taxon>
        <taxon>Candidatus Onthenecus</taxon>
    </lineage>
</organism>
<evidence type="ECO:0000256" key="4">
    <source>
        <dbReference type="ARBA" id="ARBA00022692"/>
    </source>
</evidence>
<keyword evidence="6 9" id="KW-1133">Transmembrane helix</keyword>
<dbReference type="GO" id="GO:0065002">
    <property type="term" value="P:intracellular protein transmembrane transport"/>
    <property type="evidence" value="ECO:0007669"/>
    <property type="project" value="UniProtKB-UniRule"/>
</dbReference>
<comment type="similarity">
    <text evidence="10">Belongs to the SecD/SecF family. SecF subfamily.</text>
</comment>
<keyword evidence="7 9" id="KW-0811">Translocation</keyword>
<dbReference type="EMBL" id="DVFJ01000015">
    <property type="protein sequence ID" value="HIQ71645.1"/>
    <property type="molecule type" value="Genomic_DNA"/>
</dbReference>
<comment type="subunit">
    <text evidence="9">Forms a complex with SecF. Part of the essential Sec protein translocation apparatus which comprises SecA, SecYEG and auxiliary proteins SecDF. Other proteins may also be involved.</text>
</comment>
<evidence type="ECO:0000259" key="11">
    <source>
        <dbReference type="Pfam" id="PF02355"/>
    </source>
</evidence>
<dbReference type="Gene3D" id="3.30.70.3220">
    <property type="match status" value="1"/>
</dbReference>
<reference evidence="14" key="2">
    <citation type="journal article" date="2021" name="PeerJ">
        <title>Extensive microbial diversity within the chicken gut microbiome revealed by metagenomics and culture.</title>
        <authorList>
            <person name="Gilroy R."/>
            <person name="Ravi A."/>
            <person name="Getino M."/>
            <person name="Pursley I."/>
            <person name="Horton D.L."/>
            <person name="Alikhan N.F."/>
            <person name="Baker D."/>
            <person name="Gharbi K."/>
            <person name="Hall N."/>
            <person name="Watson M."/>
            <person name="Adriaenssens E.M."/>
            <person name="Foster-Nyarko E."/>
            <person name="Jarju S."/>
            <person name="Secka A."/>
            <person name="Antonio M."/>
            <person name="Oren A."/>
            <person name="Chaudhuri R.R."/>
            <person name="La Ragione R."/>
            <person name="Hildebrand F."/>
            <person name="Pallen M.J."/>
        </authorList>
    </citation>
    <scope>NUCLEOTIDE SEQUENCE</scope>
    <source>
        <strain evidence="14">ChiSxjej2B14-6234</strain>
    </source>
</reference>
<evidence type="ECO:0000256" key="10">
    <source>
        <dbReference type="HAMAP-Rule" id="MF_01464"/>
    </source>
</evidence>
<feature type="transmembrane region" description="Helical" evidence="9">
    <location>
        <begin position="612"/>
        <end position="631"/>
    </location>
</feature>
<evidence type="ECO:0000256" key="7">
    <source>
        <dbReference type="ARBA" id="ARBA00023010"/>
    </source>
</evidence>
<feature type="transmembrane region" description="Helical" evidence="9">
    <location>
        <begin position="664"/>
        <end position="682"/>
    </location>
</feature>
<evidence type="ECO:0000256" key="3">
    <source>
        <dbReference type="ARBA" id="ARBA00022475"/>
    </source>
</evidence>
<evidence type="ECO:0000256" key="6">
    <source>
        <dbReference type="ARBA" id="ARBA00022989"/>
    </source>
</evidence>
<keyword evidence="2 9" id="KW-0813">Transport</keyword>
<dbReference type="HAMAP" id="MF_01463_B">
    <property type="entry name" value="SecD_B"/>
    <property type="match status" value="1"/>
</dbReference>
<dbReference type="HAMAP" id="MF_01464_B">
    <property type="entry name" value="SecF_B"/>
    <property type="match status" value="1"/>
</dbReference>
<evidence type="ECO:0000256" key="9">
    <source>
        <dbReference type="HAMAP-Rule" id="MF_01463"/>
    </source>
</evidence>
<gene>
    <name evidence="9 14" type="primary">secD</name>
    <name evidence="10" type="synonym">secF</name>
    <name evidence="14" type="ORF">IAB73_05490</name>
</gene>
<dbReference type="InterPro" id="IPR022646">
    <property type="entry name" value="SecD/SecF_CS"/>
</dbReference>
<dbReference type="GO" id="GO:0043952">
    <property type="term" value="P:protein transport by the Sec complex"/>
    <property type="evidence" value="ECO:0007669"/>
    <property type="project" value="UniProtKB-UniRule"/>
</dbReference>
<comment type="caution">
    <text evidence="14">The sequence shown here is derived from an EMBL/GenBank/DDBJ whole genome shotgun (WGS) entry which is preliminary data.</text>
</comment>